<dbReference type="EMBL" id="PISJ01000030">
    <property type="protein sequence ID" value="PKF31053.1"/>
    <property type="molecule type" value="Genomic_DNA"/>
</dbReference>
<dbReference type="AlphaFoldDB" id="A0A2N0W9C6"/>
<comment type="caution">
    <text evidence="2">The sequence shown here is derived from an EMBL/GenBank/DDBJ whole genome shotgun (WGS) entry which is preliminary data.</text>
</comment>
<feature type="signal peptide" evidence="1">
    <location>
        <begin position="1"/>
        <end position="25"/>
    </location>
</feature>
<organism evidence="2 3">
    <name type="scientific">Acinetobacter proteolyticus</name>
    <dbReference type="NCBI Taxonomy" id="1776741"/>
    <lineage>
        <taxon>Bacteria</taxon>
        <taxon>Pseudomonadati</taxon>
        <taxon>Pseudomonadota</taxon>
        <taxon>Gammaproteobacteria</taxon>
        <taxon>Moraxellales</taxon>
        <taxon>Moraxellaceae</taxon>
        <taxon>Acinetobacter</taxon>
    </lineage>
</organism>
<protein>
    <submittedName>
        <fullName evidence="2">Uncharacterized protein</fullName>
    </submittedName>
</protein>
<evidence type="ECO:0000256" key="1">
    <source>
        <dbReference type="SAM" id="SignalP"/>
    </source>
</evidence>
<evidence type="ECO:0000313" key="3">
    <source>
        <dbReference type="Proteomes" id="UP000233553"/>
    </source>
</evidence>
<accession>A0A2N0W9C6</accession>
<dbReference type="RefSeq" id="WP_101237733.1">
    <property type="nucleotide sequence ID" value="NZ_PISJ01000030.1"/>
</dbReference>
<keyword evidence="1" id="KW-0732">Signal</keyword>
<dbReference type="Proteomes" id="UP000233553">
    <property type="component" value="Unassembled WGS sequence"/>
</dbReference>
<name>A0A2N0W9C6_9GAMM</name>
<sequence length="113" mass="12748">MALRHRISLKYLAILGFLASSSVMSSITFASSERAWNKHDQEIKAACIKASQLKNAKIVSNVMLFDDRVGYSALQIEGKYPQAHMKNKIGQELCLWNKTSKKAYLTETNMKAH</sequence>
<feature type="chain" id="PRO_5014806457" evidence="1">
    <location>
        <begin position="26"/>
        <end position="113"/>
    </location>
</feature>
<evidence type="ECO:0000313" key="2">
    <source>
        <dbReference type="EMBL" id="PKF31053.1"/>
    </source>
</evidence>
<reference evidence="2 3" key="1">
    <citation type="submission" date="2017-12" db="EMBL/GenBank/DDBJ databases">
        <title>Draft Genome sequences of multiple microbial strains isolated from spacecraft associated surfaces.</title>
        <authorList>
            <person name="Seuylemezian A."/>
            <person name="Vaishampayan P."/>
            <person name="Venkateswaran K."/>
        </authorList>
    </citation>
    <scope>NUCLEOTIDE SEQUENCE [LARGE SCALE GENOMIC DNA]</scope>
    <source>
        <strain evidence="2 3">2P01AA</strain>
    </source>
</reference>
<gene>
    <name evidence="2" type="ORF">CW311_20935</name>
</gene>
<proteinExistence type="predicted"/>